<evidence type="ECO:0000313" key="4">
    <source>
        <dbReference type="Proteomes" id="UP000244081"/>
    </source>
</evidence>
<dbReference type="Proteomes" id="UP000244081">
    <property type="component" value="Unassembled WGS sequence"/>
</dbReference>
<name>A0A2T5V6U1_9HYPH</name>
<sequence>MSFNTISLVRSLAIRLAGMFAGWRSGGIAAAGLIALMLLTPATAQASFDGWKRSFWREAHAAGISRTTYDRAMRGVTLDREVIAKTDNQAEFVRPVWDYLERVVSDNRIENGREKLREYAPVLYQIEKSFGVDRHVVVAIWGMESAYGAVLDNHKIMKPVVRSLASLAYDGGRYKRFGRKQLIAALKILQKGDVDARHMMGSWAGAMGHTQFIPTTYNAYAVDFDGDGKRDIWGSIPDALASTAAYLNSSGWVPGKTWGYEVKLPKGFNYALGDTRKKRTLEQWAKLGVKRTEGRSFPRPSDEAFLLAPAGAKGPAFLMLKNFNVIKRYNNADSYALAVGHLADRLRGGDEFVREWPDGDRPLSDAETKRMQALLNRRGHEAGTVDGKIGDRTRAAIRAYQRNTGMAPDGFASLSLLEMLQGS</sequence>
<dbReference type="CDD" id="cd13399">
    <property type="entry name" value="Slt35-like"/>
    <property type="match status" value="1"/>
</dbReference>
<dbReference type="InterPro" id="IPR023346">
    <property type="entry name" value="Lysozyme-like_dom_sf"/>
</dbReference>
<dbReference type="Gene3D" id="1.10.530.10">
    <property type="match status" value="1"/>
</dbReference>
<dbReference type="PANTHER" id="PTHR30163:SF8">
    <property type="entry name" value="LYTIC MUREIN TRANSGLYCOSYLASE"/>
    <property type="match status" value="1"/>
</dbReference>
<dbReference type="Gene3D" id="1.10.101.10">
    <property type="entry name" value="PGBD-like superfamily/PGBD"/>
    <property type="match status" value="1"/>
</dbReference>
<dbReference type="Gene3D" id="1.10.8.350">
    <property type="entry name" value="Bacterial muramidase"/>
    <property type="match status" value="1"/>
</dbReference>
<feature type="domain" description="Peptidoglycan binding-like" evidence="1">
    <location>
        <begin position="365"/>
        <end position="420"/>
    </location>
</feature>
<dbReference type="InterPro" id="IPR011970">
    <property type="entry name" value="MltB_2"/>
</dbReference>
<comment type="caution">
    <text evidence="3">The sequence shown here is derived from an EMBL/GenBank/DDBJ whole genome shotgun (WGS) entry which is preliminary data.</text>
</comment>
<dbReference type="InterPro" id="IPR031304">
    <property type="entry name" value="SLT_2"/>
</dbReference>
<feature type="domain" description="Transglycosylase SLT" evidence="2">
    <location>
        <begin position="47"/>
        <end position="344"/>
    </location>
</feature>
<dbReference type="EMBL" id="QAYG01000007">
    <property type="protein sequence ID" value="PTW59469.1"/>
    <property type="molecule type" value="Genomic_DNA"/>
</dbReference>
<evidence type="ECO:0000313" key="3">
    <source>
        <dbReference type="EMBL" id="PTW59469.1"/>
    </source>
</evidence>
<dbReference type="PANTHER" id="PTHR30163">
    <property type="entry name" value="MEMBRANE-BOUND LYTIC MUREIN TRANSGLYCOSYLASE B"/>
    <property type="match status" value="1"/>
</dbReference>
<dbReference type="InterPro" id="IPR002477">
    <property type="entry name" value="Peptidoglycan-bd-like"/>
</dbReference>
<dbReference type="SUPFAM" id="SSF47090">
    <property type="entry name" value="PGBD-like"/>
    <property type="match status" value="1"/>
</dbReference>
<dbReference type="GO" id="GO:0008933">
    <property type="term" value="F:peptidoglycan lytic transglycosylase activity"/>
    <property type="evidence" value="ECO:0007669"/>
    <property type="project" value="TreeGrafter"/>
</dbReference>
<dbReference type="NCBIfam" id="TIGR02283">
    <property type="entry name" value="MltB_2"/>
    <property type="match status" value="1"/>
</dbReference>
<gene>
    <name evidence="3" type="ORF">C8N35_107183</name>
</gene>
<dbReference type="AlphaFoldDB" id="A0A2T5V6U1"/>
<protein>
    <submittedName>
        <fullName evidence="3">Membrane-bound lytic murein transglycosylase B</fullName>
    </submittedName>
</protein>
<keyword evidence="4" id="KW-1185">Reference proteome</keyword>
<evidence type="ECO:0000259" key="1">
    <source>
        <dbReference type="Pfam" id="PF01471"/>
    </source>
</evidence>
<dbReference type="GO" id="GO:0009253">
    <property type="term" value="P:peptidoglycan catabolic process"/>
    <property type="evidence" value="ECO:0007669"/>
    <property type="project" value="TreeGrafter"/>
</dbReference>
<accession>A0A2T5V6U1</accession>
<dbReference type="InterPro" id="IPR036366">
    <property type="entry name" value="PGBDSf"/>
</dbReference>
<organism evidence="3 4">
    <name type="scientific">Breoghania corrubedonensis</name>
    <dbReference type="NCBI Taxonomy" id="665038"/>
    <lineage>
        <taxon>Bacteria</taxon>
        <taxon>Pseudomonadati</taxon>
        <taxon>Pseudomonadota</taxon>
        <taxon>Alphaproteobacteria</taxon>
        <taxon>Hyphomicrobiales</taxon>
        <taxon>Stappiaceae</taxon>
        <taxon>Breoghania</taxon>
    </lineage>
</organism>
<reference evidence="3 4" key="1">
    <citation type="submission" date="2018-04" db="EMBL/GenBank/DDBJ databases">
        <title>Genomic Encyclopedia of Archaeal and Bacterial Type Strains, Phase II (KMG-II): from individual species to whole genera.</title>
        <authorList>
            <person name="Goeker M."/>
        </authorList>
    </citation>
    <scope>NUCLEOTIDE SEQUENCE [LARGE SCALE GENOMIC DNA]</scope>
    <source>
        <strain evidence="3 4">DSM 23382</strain>
    </source>
</reference>
<dbReference type="InterPro" id="IPR043426">
    <property type="entry name" value="MltB-like"/>
</dbReference>
<evidence type="ECO:0000259" key="2">
    <source>
        <dbReference type="Pfam" id="PF13406"/>
    </source>
</evidence>
<proteinExistence type="predicted"/>
<dbReference type="SUPFAM" id="SSF53955">
    <property type="entry name" value="Lysozyme-like"/>
    <property type="match status" value="1"/>
</dbReference>
<dbReference type="InterPro" id="IPR036365">
    <property type="entry name" value="PGBD-like_sf"/>
</dbReference>
<dbReference type="Pfam" id="PF13406">
    <property type="entry name" value="SLT_2"/>
    <property type="match status" value="1"/>
</dbReference>
<dbReference type="Pfam" id="PF01471">
    <property type="entry name" value="PG_binding_1"/>
    <property type="match status" value="1"/>
</dbReference>